<proteinExistence type="predicted"/>
<name>A0A819XBN2_9BILA</name>
<evidence type="ECO:0000259" key="1">
    <source>
        <dbReference type="PROSITE" id="PS50918"/>
    </source>
</evidence>
<dbReference type="Proteomes" id="UP000663866">
    <property type="component" value="Unassembled WGS sequence"/>
</dbReference>
<protein>
    <recommendedName>
        <fullName evidence="1">WWE domain-containing protein</fullName>
    </recommendedName>
</protein>
<organism evidence="2 3">
    <name type="scientific">Rotaria magnacalcarata</name>
    <dbReference type="NCBI Taxonomy" id="392030"/>
    <lineage>
        <taxon>Eukaryota</taxon>
        <taxon>Metazoa</taxon>
        <taxon>Spiralia</taxon>
        <taxon>Gnathifera</taxon>
        <taxon>Rotifera</taxon>
        <taxon>Eurotatoria</taxon>
        <taxon>Bdelloidea</taxon>
        <taxon>Philodinida</taxon>
        <taxon>Philodinidae</taxon>
        <taxon>Rotaria</taxon>
    </lineage>
</organism>
<dbReference type="InterPro" id="IPR018123">
    <property type="entry name" value="WWE-dom_subgr"/>
</dbReference>
<dbReference type="PROSITE" id="PS50918">
    <property type="entry name" value="WWE"/>
    <property type="match status" value="1"/>
</dbReference>
<evidence type="ECO:0000313" key="2">
    <source>
        <dbReference type="EMBL" id="CAF4136940.1"/>
    </source>
</evidence>
<dbReference type="Gene3D" id="3.30.720.50">
    <property type="match status" value="1"/>
</dbReference>
<accession>A0A819XBN2</accession>
<feature type="domain" description="WWE" evidence="1">
    <location>
        <begin position="3"/>
        <end position="82"/>
    </location>
</feature>
<comment type="caution">
    <text evidence="2">The sequence shown here is derived from an EMBL/GenBank/DDBJ whole genome shotgun (WGS) entry which is preliminary data.</text>
</comment>
<dbReference type="InterPro" id="IPR004170">
    <property type="entry name" value="WWE_dom"/>
</dbReference>
<dbReference type="EMBL" id="CAJOBG010005038">
    <property type="protein sequence ID" value="CAF4136940.1"/>
    <property type="molecule type" value="Genomic_DNA"/>
</dbReference>
<dbReference type="InterPro" id="IPR037197">
    <property type="entry name" value="WWE_dom_sf"/>
</dbReference>
<dbReference type="SMART" id="SM00678">
    <property type="entry name" value="WWE"/>
    <property type="match status" value="1"/>
</dbReference>
<dbReference type="AlphaFoldDB" id="A0A819XBN2"/>
<keyword evidence="3" id="KW-1185">Reference proteome</keyword>
<evidence type="ECO:0000313" key="3">
    <source>
        <dbReference type="Proteomes" id="UP000663866"/>
    </source>
</evidence>
<dbReference type="Gene3D" id="3.90.176.10">
    <property type="entry name" value="Toxin ADP-ribosyltransferase, Chain A, domain 1"/>
    <property type="match status" value="1"/>
</dbReference>
<reference evidence="2" key="1">
    <citation type="submission" date="2021-02" db="EMBL/GenBank/DDBJ databases">
        <authorList>
            <person name="Nowell W R."/>
        </authorList>
    </citation>
    <scope>NUCLEOTIDE SEQUENCE</scope>
</reference>
<dbReference type="SUPFAM" id="SSF117839">
    <property type="entry name" value="WWE domain"/>
    <property type="match status" value="1"/>
</dbReference>
<sequence>MGSNPSSTAVVKTTHIWIWSADDAPWEQNDNWKPYSDVENRIIEQAHEENKSTIELDDYYIDLRKHFQTRKPTSNKHRPIKRVLLPDINKRFRPARRYVLQKPELTPELAALGWTAAWSRFLLAAGLFGVIKDAELAERVEKAADGIIEEAVKLEKRIEAEWIGNELKKVKAETREVIGVCCVTLFMMDSFLHTLLNQVLRESEVQSAGVRCAHEFTTESGKTHGRTLGPYCSLLWIYLYESPSQGLTYVYRTASLTKTTIDDYQKHIGKCMVWTDFSIATKCKTNALQSQENTIYEIKIRKGGVPGVMDVSTLTDYSAEKEVLIIAGIPFEIKAINYVEKLQKKSEKSCRCRSRSHPYADNEHKKCCRLVFVSPCSQLPIEYLPDGFQRFKPNNISNDDTISIMHHDRDLQWINDIDTVDIKSISESVFQTDETDDSNDYHSPLHPYTDMLTNSFCFRLIKSLHQSKLLQSECHILFDLTHSALPSPNNLPYLNSLIVLNFYLPGRQNDNANFIEVLSYTSSREECRRIWQKKEEAQNSTILHGGNSSDESNLNVSSASSIIQHLDVVLNPIRQENQKYFVQLSKKIKNSNHINDIDISAYGEPGTSQTQEDVVSVCTKISTWFLFEGKALKTMLGGEHFARKPLGNQRFEKLHRVLRYKCNINGSRYDEFFHKLIRQKLVDFLSDERKRAHKSETTKSPPSSLCDQD</sequence>
<dbReference type="GO" id="GO:0008270">
    <property type="term" value="F:zinc ion binding"/>
    <property type="evidence" value="ECO:0007669"/>
    <property type="project" value="InterPro"/>
</dbReference>
<gene>
    <name evidence="2" type="ORF">OVN521_LOCUS22846</name>
</gene>
<dbReference type="SUPFAM" id="SSF56399">
    <property type="entry name" value="ADP-ribosylation"/>
    <property type="match status" value="1"/>
</dbReference>
<dbReference type="Pfam" id="PF02825">
    <property type="entry name" value="WWE"/>
    <property type="match status" value="1"/>
</dbReference>